<feature type="region of interest" description="Disordered" evidence="2">
    <location>
        <begin position="110"/>
        <end position="184"/>
    </location>
</feature>
<feature type="compositionally biased region" description="Acidic residues" evidence="2">
    <location>
        <begin position="571"/>
        <end position="596"/>
    </location>
</feature>
<dbReference type="OrthoDB" id="4158135at2759"/>
<proteinExistence type="predicted"/>
<feature type="compositionally biased region" description="Basic and acidic residues" evidence="2">
    <location>
        <begin position="299"/>
        <end position="312"/>
    </location>
</feature>
<dbReference type="AlphaFoldDB" id="A0A0D2H483"/>
<keyword evidence="1" id="KW-0175">Coiled coil</keyword>
<evidence type="ECO:0000313" key="3">
    <source>
        <dbReference type="EMBL" id="KIX96660.1"/>
    </source>
</evidence>
<protein>
    <submittedName>
        <fullName evidence="3">Uncharacterized protein</fullName>
    </submittedName>
</protein>
<keyword evidence="4" id="KW-1185">Reference proteome</keyword>
<evidence type="ECO:0000256" key="2">
    <source>
        <dbReference type="SAM" id="MobiDB-lite"/>
    </source>
</evidence>
<feature type="compositionally biased region" description="Basic and acidic residues" evidence="2">
    <location>
        <begin position="328"/>
        <end position="343"/>
    </location>
</feature>
<accession>A0A0D2H483</accession>
<evidence type="ECO:0000256" key="1">
    <source>
        <dbReference type="SAM" id="Coils"/>
    </source>
</evidence>
<dbReference type="GeneID" id="27713125"/>
<sequence>MGKANTLLRAAKAKLTTAFHKFTRRHQSKHPGAENLTYSVHLGTGLSSDDSISEQLLDSAPPVLPALPFFPALSVLPPVPSLPLFTAAPPRRSMLRYVVTNYMDGSSKADYDSNVDSSGHYSETGRARAESNVALQPVNSEVTMTKHSDFPESEESATISSASNTLANTPQVPEMSGGESDISGRLLPFGRGLRHRHRRSIDEWLAGQIFEPRPAETDEGEFVEDRNVSISNGPPSSRHLSSGNSSVDTFRHWRTRRPNDGLNPTGVPDPFLNRQPTPEQRAPVPTTLDDLDNDTPARWSEDFDKFSSDGKQRKVTQTAPGNFSLQPRDYRLETPRQRPTSEELEAFKHREGSQPTAQPATANAGVAQPVFSQPGAAVQNAQASIGAMYQGFLQVDAAFLQLSRENQMLEQNMAAAMDRNRALEQELARALATISERDAELEWWRTVMANINRDFVAAGLEPVTPPPQAAPPRTPLDQVFPERADGYTRPPLSRGSVDTQAPLHRNSSDEGGSVIHHEEAAPAFAFGEYPEESETSDLYGADDSGNDSDASGYDGDISNGMDSGGNGCNGDDNDGGDYDGDDEDDGEADDDDDDLGSTESFAQPHSFAYRETASDSALADFEKTTANTPADE</sequence>
<feature type="compositionally biased region" description="Low complexity" evidence="2">
    <location>
        <begin position="539"/>
        <end position="561"/>
    </location>
</feature>
<feature type="region of interest" description="Disordered" evidence="2">
    <location>
        <begin position="215"/>
        <end position="343"/>
    </location>
</feature>
<feature type="region of interest" description="Disordered" evidence="2">
    <location>
        <begin position="462"/>
        <end position="515"/>
    </location>
</feature>
<name>A0A0D2H483_9EURO</name>
<evidence type="ECO:0000313" key="4">
    <source>
        <dbReference type="Proteomes" id="UP000053411"/>
    </source>
</evidence>
<reference evidence="3 4" key="1">
    <citation type="submission" date="2015-01" db="EMBL/GenBank/DDBJ databases">
        <title>The Genome Sequence of Fonsecaea multimorphosa CBS 102226.</title>
        <authorList>
            <consortium name="The Broad Institute Genomics Platform"/>
            <person name="Cuomo C."/>
            <person name="de Hoog S."/>
            <person name="Gorbushina A."/>
            <person name="Stielow B."/>
            <person name="Teixiera M."/>
            <person name="Abouelleil A."/>
            <person name="Chapman S.B."/>
            <person name="Priest M."/>
            <person name="Young S.K."/>
            <person name="Wortman J."/>
            <person name="Nusbaum C."/>
            <person name="Birren B."/>
        </authorList>
    </citation>
    <scope>NUCLEOTIDE SEQUENCE [LARGE SCALE GENOMIC DNA]</scope>
    <source>
        <strain evidence="3 4">CBS 102226</strain>
    </source>
</reference>
<dbReference type="RefSeq" id="XP_016630783.1">
    <property type="nucleotide sequence ID" value="XM_016777877.1"/>
</dbReference>
<dbReference type="EMBL" id="KN848076">
    <property type="protein sequence ID" value="KIX96660.1"/>
    <property type="molecule type" value="Genomic_DNA"/>
</dbReference>
<feature type="compositionally biased region" description="Polar residues" evidence="2">
    <location>
        <begin position="228"/>
        <end position="248"/>
    </location>
</feature>
<feature type="region of interest" description="Disordered" evidence="2">
    <location>
        <begin position="530"/>
        <end position="632"/>
    </location>
</feature>
<dbReference type="VEuPathDB" id="FungiDB:Z520_07379"/>
<feature type="compositionally biased region" description="Polar residues" evidence="2">
    <location>
        <begin position="315"/>
        <end position="325"/>
    </location>
</feature>
<organism evidence="3 4">
    <name type="scientific">Fonsecaea multimorphosa CBS 102226</name>
    <dbReference type="NCBI Taxonomy" id="1442371"/>
    <lineage>
        <taxon>Eukaryota</taxon>
        <taxon>Fungi</taxon>
        <taxon>Dikarya</taxon>
        <taxon>Ascomycota</taxon>
        <taxon>Pezizomycotina</taxon>
        <taxon>Eurotiomycetes</taxon>
        <taxon>Chaetothyriomycetidae</taxon>
        <taxon>Chaetothyriales</taxon>
        <taxon>Herpotrichiellaceae</taxon>
        <taxon>Fonsecaea</taxon>
    </lineage>
</organism>
<feature type="compositionally biased region" description="Polar residues" evidence="2">
    <location>
        <begin position="133"/>
        <end position="143"/>
    </location>
</feature>
<feature type="compositionally biased region" description="Pro residues" evidence="2">
    <location>
        <begin position="463"/>
        <end position="474"/>
    </location>
</feature>
<dbReference type="Proteomes" id="UP000053411">
    <property type="component" value="Unassembled WGS sequence"/>
</dbReference>
<feature type="coiled-coil region" evidence="1">
    <location>
        <begin position="399"/>
        <end position="440"/>
    </location>
</feature>
<gene>
    <name evidence="3" type="ORF">Z520_07379</name>
</gene>